<keyword evidence="3" id="KW-1185">Reference proteome</keyword>
<accession>A0ABW4HQG9</accession>
<evidence type="ECO:0000313" key="2">
    <source>
        <dbReference type="EMBL" id="MFD1607407.1"/>
    </source>
</evidence>
<sequence length="69" mass="7548">MKKWLVASLLLTCFTLSSCSDAHNEITGEKPPEAMVEVRNQSYETILGSYCWGGNGQSTCVDTAGQKNF</sequence>
<name>A0ABW4HQG9_9BACI</name>
<comment type="caution">
    <text evidence="2">The sequence shown here is derived from an EMBL/GenBank/DDBJ whole genome shotgun (WGS) entry which is preliminary data.</text>
</comment>
<evidence type="ECO:0008006" key="4">
    <source>
        <dbReference type="Google" id="ProtNLM"/>
    </source>
</evidence>
<organism evidence="2 3">
    <name type="scientific">Oceanobacillus luteolus</name>
    <dbReference type="NCBI Taxonomy" id="1274358"/>
    <lineage>
        <taxon>Bacteria</taxon>
        <taxon>Bacillati</taxon>
        <taxon>Bacillota</taxon>
        <taxon>Bacilli</taxon>
        <taxon>Bacillales</taxon>
        <taxon>Bacillaceae</taxon>
        <taxon>Oceanobacillus</taxon>
    </lineage>
</organism>
<dbReference type="PROSITE" id="PS51257">
    <property type="entry name" value="PROKAR_LIPOPROTEIN"/>
    <property type="match status" value="1"/>
</dbReference>
<proteinExistence type="predicted"/>
<evidence type="ECO:0000313" key="3">
    <source>
        <dbReference type="Proteomes" id="UP001597221"/>
    </source>
</evidence>
<evidence type="ECO:0000256" key="1">
    <source>
        <dbReference type="SAM" id="SignalP"/>
    </source>
</evidence>
<protein>
    <recommendedName>
        <fullName evidence="4">Lipoprotein</fullName>
    </recommendedName>
</protein>
<feature type="chain" id="PRO_5046519118" description="Lipoprotein" evidence="1">
    <location>
        <begin position="23"/>
        <end position="69"/>
    </location>
</feature>
<keyword evidence="1" id="KW-0732">Signal</keyword>
<dbReference type="RefSeq" id="WP_379596745.1">
    <property type="nucleotide sequence ID" value="NZ_JBHUDE010000035.1"/>
</dbReference>
<gene>
    <name evidence="2" type="ORF">ACFSBH_07065</name>
</gene>
<feature type="signal peptide" evidence="1">
    <location>
        <begin position="1"/>
        <end position="22"/>
    </location>
</feature>
<dbReference type="Proteomes" id="UP001597221">
    <property type="component" value="Unassembled WGS sequence"/>
</dbReference>
<reference evidence="3" key="1">
    <citation type="journal article" date="2019" name="Int. J. Syst. Evol. Microbiol.">
        <title>The Global Catalogue of Microorganisms (GCM) 10K type strain sequencing project: providing services to taxonomists for standard genome sequencing and annotation.</title>
        <authorList>
            <consortium name="The Broad Institute Genomics Platform"/>
            <consortium name="The Broad Institute Genome Sequencing Center for Infectious Disease"/>
            <person name="Wu L."/>
            <person name="Ma J."/>
        </authorList>
    </citation>
    <scope>NUCLEOTIDE SEQUENCE [LARGE SCALE GENOMIC DNA]</scope>
    <source>
        <strain evidence="3">CGMCC 1.12376</strain>
    </source>
</reference>
<dbReference type="EMBL" id="JBHUDE010000035">
    <property type="protein sequence ID" value="MFD1607407.1"/>
    <property type="molecule type" value="Genomic_DNA"/>
</dbReference>